<name>H8Z4K5_9GAMM</name>
<evidence type="ECO:0000256" key="3">
    <source>
        <dbReference type="SAM" id="MobiDB-lite"/>
    </source>
</evidence>
<accession>H8Z4K5</accession>
<keyword evidence="1" id="KW-0489">Methyltransferase</keyword>
<keyword evidence="5" id="KW-1185">Reference proteome</keyword>
<evidence type="ECO:0000313" key="5">
    <source>
        <dbReference type="Proteomes" id="UP000002964"/>
    </source>
</evidence>
<gene>
    <name evidence="4" type="ORF">Thi970DRAFT_03886</name>
</gene>
<dbReference type="InterPro" id="IPR003788">
    <property type="entry name" value="NDUFAF7"/>
</dbReference>
<dbReference type="SUPFAM" id="SSF53335">
    <property type="entry name" value="S-adenosyl-L-methionine-dependent methyltransferases"/>
    <property type="match status" value="1"/>
</dbReference>
<dbReference type="Gene3D" id="3.40.50.12710">
    <property type="match status" value="1"/>
</dbReference>
<dbReference type="GO" id="GO:0032259">
    <property type="term" value="P:methylation"/>
    <property type="evidence" value="ECO:0007669"/>
    <property type="project" value="UniProtKB-KW"/>
</dbReference>
<feature type="region of interest" description="Disordered" evidence="3">
    <location>
        <begin position="202"/>
        <end position="223"/>
    </location>
</feature>
<dbReference type="PANTHER" id="PTHR12049:SF7">
    <property type="entry name" value="PROTEIN ARGININE METHYLTRANSFERASE NDUFAF7, MITOCHONDRIAL"/>
    <property type="match status" value="1"/>
</dbReference>
<proteinExistence type="predicted"/>
<dbReference type="OrthoDB" id="9794208at2"/>
<dbReference type="Proteomes" id="UP000002964">
    <property type="component" value="Unassembled WGS sequence"/>
</dbReference>
<protein>
    <recommendedName>
        <fullName evidence="6">SAM-dependent methyltransferase, MidA family</fullName>
    </recommendedName>
</protein>
<dbReference type="AlphaFoldDB" id="H8Z4K5"/>
<dbReference type="RefSeq" id="WP_009150665.1">
    <property type="nucleotide sequence ID" value="NZ_CP121471.1"/>
</dbReference>
<dbReference type="Pfam" id="PF02636">
    <property type="entry name" value="Methyltransf_28"/>
    <property type="match status" value="1"/>
</dbReference>
<evidence type="ECO:0000256" key="2">
    <source>
        <dbReference type="ARBA" id="ARBA00022679"/>
    </source>
</evidence>
<dbReference type="InterPro" id="IPR029063">
    <property type="entry name" value="SAM-dependent_MTases_sf"/>
</dbReference>
<reference evidence="4 5" key="2">
    <citation type="submission" date="2011-11" db="EMBL/GenBank/DDBJ databases">
        <authorList>
            <consortium name="US DOE Joint Genome Institute"/>
            <person name="Lucas S."/>
            <person name="Han J."/>
            <person name="Lapidus A."/>
            <person name="Cheng J.-F."/>
            <person name="Goodwin L."/>
            <person name="Pitluck S."/>
            <person name="Peters L."/>
            <person name="Ovchinnikova G."/>
            <person name="Zhang X."/>
            <person name="Detter J.C."/>
            <person name="Han C."/>
            <person name="Tapia R."/>
            <person name="Land M."/>
            <person name="Hauser L."/>
            <person name="Kyrpides N."/>
            <person name="Ivanova N."/>
            <person name="Pagani I."/>
            <person name="Vogl K."/>
            <person name="Liu Z."/>
            <person name="Overmann J."/>
            <person name="Frigaard N.-U."/>
            <person name="Bryant D."/>
            <person name="Woyke T."/>
        </authorList>
    </citation>
    <scope>NUCLEOTIDE SEQUENCE [LARGE SCALE GENOMIC DNA]</scope>
    <source>
        <strain evidence="4 5">970</strain>
    </source>
</reference>
<dbReference type="eggNOG" id="COG1565">
    <property type="taxonomic scope" value="Bacteria"/>
</dbReference>
<reference evidence="5" key="1">
    <citation type="submission" date="2011-06" db="EMBL/GenBank/DDBJ databases">
        <authorList>
            <consortium name="US DOE Joint Genome Institute (JGI-PGF)"/>
            <person name="Lucas S."/>
            <person name="Han J."/>
            <person name="Lapidus A."/>
            <person name="Cheng J.-F."/>
            <person name="Goodwin L."/>
            <person name="Pitluck S."/>
            <person name="Peters L."/>
            <person name="Land M.L."/>
            <person name="Hauser L."/>
            <person name="Vogl K."/>
            <person name="Liu Z."/>
            <person name="Overmann J."/>
            <person name="Frigaard N.-U."/>
            <person name="Bryant D.A."/>
            <person name="Woyke T.J."/>
        </authorList>
    </citation>
    <scope>NUCLEOTIDE SEQUENCE [LARGE SCALE GENOMIC DNA]</scope>
    <source>
        <strain evidence="5">970</strain>
    </source>
</reference>
<keyword evidence="2" id="KW-0808">Transferase</keyword>
<sequence length="436" mass="46741">MPALDQAPEDRAHHQRLLGLIAEEIHAAGGVLGFDRFMELALYAPGLGYYVAGLPKLGASGDFVTAPEISPLFGRCLATQYQEVRAALGGGDLLEFGAGSGALAVDLLAELAHRDALPERYLILEPSPDLQARQRETIAERLPEQGHRVQWLTTLPDGFQGVVIANEVLDAMPVHRFCIDEDGVPAEIFVVLDEAGDGAAYDGADDAGKEKVEGASEGAGEETDEALVEQVGSPRSKGLQNAVLALQARGLALEPGYSSEVNLRLAPWMRALAGAVERGLVLIIDYGYPRREYYHPQRRAGTLISHHQHQAKAALFARLGLQDISAHVDFSAVADAAIAAGLTLAGYSTQANFLIGCGLDQHMMDALAGAIDPHQQMRISAGARQLVLPAAMGERFQVIGFGRGLERPWRGFGVRDLRARLEVTKHATQSRAGLSE</sequence>
<dbReference type="InterPro" id="IPR038375">
    <property type="entry name" value="NDUFAF7_sf"/>
</dbReference>
<dbReference type="EMBL" id="JH603170">
    <property type="protein sequence ID" value="EIC20262.1"/>
    <property type="molecule type" value="Genomic_DNA"/>
</dbReference>
<evidence type="ECO:0008006" key="6">
    <source>
        <dbReference type="Google" id="ProtNLM"/>
    </source>
</evidence>
<dbReference type="STRING" id="631362.Thi970DRAFT_03886"/>
<dbReference type="PANTHER" id="PTHR12049">
    <property type="entry name" value="PROTEIN ARGININE METHYLTRANSFERASE NDUFAF7, MITOCHONDRIAL"/>
    <property type="match status" value="1"/>
</dbReference>
<organism evidence="4 5">
    <name type="scientific">Thiorhodovibrio frisius</name>
    <dbReference type="NCBI Taxonomy" id="631362"/>
    <lineage>
        <taxon>Bacteria</taxon>
        <taxon>Pseudomonadati</taxon>
        <taxon>Pseudomonadota</taxon>
        <taxon>Gammaproteobacteria</taxon>
        <taxon>Chromatiales</taxon>
        <taxon>Chromatiaceae</taxon>
        <taxon>Thiorhodovibrio</taxon>
    </lineage>
</organism>
<dbReference type="GO" id="GO:0035243">
    <property type="term" value="F:protein-arginine omega-N symmetric methyltransferase activity"/>
    <property type="evidence" value="ECO:0007669"/>
    <property type="project" value="TreeGrafter"/>
</dbReference>
<evidence type="ECO:0000313" key="4">
    <source>
        <dbReference type="EMBL" id="EIC20262.1"/>
    </source>
</evidence>
<dbReference type="HOGENOM" id="CLU_024840_1_0_6"/>
<evidence type="ECO:0000256" key="1">
    <source>
        <dbReference type="ARBA" id="ARBA00022603"/>
    </source>
</evidence>